<dbReference type="InterPro" id="IPR029000">
    <property type="entry name" value="Cyclophilin-like_dom_sf"/>
</dbReference>
<accession>A0A7S1RR03</accession>
<dbReference type="AlphaFoldDB" id="A0A7S1RR03"/>
<sequence>MASAAFSFAVPQCAPGSTLSVKAPDGVTLKIPLPENILPGDELHMGKGADGAWGITKAIRGVPAGGAAASQAPQAQWRSAEAMAADCASPEAVTVRLDTTKGPILIKVVPSWSPLGAERFLQLVDEGYYGDIAIYRAIQGGLLQFGVVKDTDPRSGRYSRLQDDRLVGVPYAEGVVSFAAAGPGTRKSTVCIMKADFRTQLGKGALGTPSTETPFGMVAPESMATMHSIACLGDIPQCGGKGPDPGKLESLGNEYIRSQFPNCDFVTGACRMR</sequence>
<dbReference type="InterPro" id="IPR002130">
    <property type="entry name" value="Cyclophilin-type_PPIase_dom"/>
</dbReference>
<protein>
    <recommendedName>
        <fullName evidence="3">PPIase cyclophilin-type domain-containing protein</fullName>
    </recommendedName>
</protein>
<organism evidence="4">
    <name type="scientific">Alexandrium catenella</name>
    <name type="common">Red tide dinoflagellate</name>
    <name type="synonym">Gonyaulax catenella</name>
    <dbReference type="NCBI Taxonomy" id="2925"/>
    <lineage>
        <taxon>Eukaryota</taxon>
        <taxon>Sar</taxon>
        <taxon>Alveolata</taxon>
        <taxon>Dinophyceae</taxon>
        <taxon>Gonyaulacales</taxon>
        <taxon>Pyrocystaceae</taxon>
        <taxon>Alexandrium</taxon>
    </lineage>
</organism>
<feature type="domain" description="PPIase cyclophilin-type" evidence="3">
    <location>
        <begin position="102"/>
        <end position="229"/>
    </location>
</feature>
<comment type="subcellular location">
    <subcellularLocation>
        <location evidence="1">Nucleus</location>
    </subcellularLocation>
</comment>
<dbReference type="GO" id="GO:0003755">
    <property type="term" value="F:peptidyl-prolyl cis-trans isomerase activity"/>
    <property type="evidence" value="ECO:0007669"/>
    <property type="project" value="InterPro"/>
</dbReference>
<dbReference type="PANTHER" id="PTHR45625">
    <property type="entry name" value="PEPTIDYL-PROLYL CIS-TRANS ISOMERASE-RELATED"/>
    <property type="match status" value="1"/>
</dbReference>
<evidence type="ECO:0000256" key="1">
    <source>
        <dbReference type="ARBA" id="ARBA00004123"/>
    </source>
</evidence>
<dbReference type="Pfam" id="PF00160">
    <property type="entry name" value="Pro_isomerase"/>
    <property type="match status" value="1"/>
</dbReference>
<evidence type="ECO:0000313" key="4">
    <source>
        <dbReference type="EMBL" id="CAD9173169.1"/>
    </source>
</evidence>
<dbReference type="SUPFAM" id="SSF50891">
    <property type="entry name" value="Cyclophilin-like"/>
    <property type="match status" value="1"/>
</dbReference>
<dbReference type="Gene3D" id="2.40.100.10">
    <property type="entry name" value="Cyclophilin-like"/>
    <property type="match status" value="1"/>
</dbReference>
<gene>
    <name evidence="4" type="ORF">ACAT0790_LOCUS49938</name>
</gene>
<dbReference type="GO" id="GO:0071013">
    <property type="term" value="C:catalytic step 2 spliceosome"/>
    <property type="evidence" value="ECO:0007669"/>
    <property type="project" value="TreeGrafter"/>
</dbReference>
<name>A0A7S1RR03_ALECA</name>
<keyword evidence="2" id="KW-0539">Nucleus</keyword>
<dbReference type="PANTHER" id="PTHR45625:SF6">
    <property type="entry name" value="SPLICEOSOME-ASSOCIATED PROTEIN CWC27 HOMOLOG"/>
    <property type="match status" value="1"/>
</dbReference>
<dbReference type="InterPro" id="IPR044666">
    <property type="entry name" value="Cyclophilin_A-like"/>
</dbReference>
<dbReference type="EMBL" id="HBGE01083753">
    <property type="protein sequence ID" value="CAD9173169.1"/>
    <property type="molecule type" value="Transcribed_RNA"/>
</dbReference>
<dbReference type="PROSITE" id="PS50072">
    <property type="entry name" value="CSA_PPIASE_2"/>
    <property type="match status" value="1"/>
</dbReference>
<evidence type="ECO:0000259" key="3">
    <source>
        <dbReference type="PROSITE" id="PS50072"/>
    </source>
</evidence>
<reference evidence="4" key="1">
    <citation type="submission" date="2021-01" db="EMBL/GenBank/DDBJ databases">
        <authorList>
            <person name="Corre E."/>
            <person name="Pelletier E."/>
            <person name="Niang G."/>
            <person name="Scheremetjew M."/>
            <person name="Finn R."/>
            <person name="Kale V."/>
            <person name="Holt S."/>
            <person name="Cochrane G."/>
            <person name="Meng A."/>
            <person name="Brown T."/>
            <person name="Cohen L."/>
        </authorList>
    </citation>
    <scope>NUCLEOTIDE SEQUENCE</scope>
    <source>
        <strain evidence="4">OF101</strain>
    </source>
</reference>
<proteinExistence type="predicted"/>
<evidence type="ECO:0000256" key="2">
    <source>
        <dbReference type="ARBA" id="ARBA00023242"/>
    </source>
</evidence>